<dbReference type="Proteomes" id="UP000824082">
    <property type="component" value="Unassembled WGS sequence"/>
</dbReference>
<feature type="binding site" evidence="8">
    <location>
        <position position="342"/>
    </location>
    <ligand>
        <name>Zn(2+)</name>
        <dbReference type="ChEBI" id="CHEBI:29105"/>
        <label>2</label>
    </ligand>
</feature>
<protein>
    <submittedName>
        <fullName evidence="9">M20/M25/M40 family metallo-hydrolase</fullName>
    </submittedName>
</protein>
<feature type="binding site" evidence="8">
    <location>
        <position position="232"/>
    </location>
    <ligand>
        <name>Zn(2+)</name>
        <dbReference type="ChEBI" id="CHEBI:29105"/>
        <label>2</label>
    </ligand>
</feature>
<gene>
    <name evidence="9" type="ORF">IAD19_02835</name>
</gene>
<evidence type="ECO:0000256" key="5">
    <source>
        <dbReference type="ARBA" id="ARBA00022801"/>
    </source>
</evidence>
<feature type="binding site" evidence="8">
    <location>
        <position position="93"/>
    </location>
    <ligand>
        <name>Zn(2+)</name>
        <dbReference type="ChEBI" id="CHEBI:29105"/>
        <label>1</label>
    </ligand>
</feature>
<evidence type="ECO:0000313" key="10">
    <source>
        <dbReference type="Proteomes" id="UP000824082"/>
    </source>
</evidence>
<evidence type="ECO:0000256" key="8">
    <source>
        <dbReference type="PIRSR" id="PIRSR001123-2"/>
    </source>
</evidence>
<dbReference type="InterPro" id="IPR023367">
    <property type="entry name" value="Peptidase_M42_dom2"/>
</dbReference>
<comment type="similarity">
    <text evidence="1 6">Belongs to the peptidase M42 family.</text>
</comment>
<dbReference type="AlphaFoldDB" id="A0A9D1IPI9"/>
<keyword evidence="3" id="KW-0645">Protease</keyword>
<dbReference type="SUPFAM" id="SSF101821">
    <property type="entry name" value="Aminopeptidase/glucanase lid domain"/>
    <property type="match status" value="1"/>
</dbReference>
<name>A0A9D1IPI9_9FIRM</name>
<dbReference type="PIRSF" id="PIRSF001123">
    <property type="entry name" value="PepA_GA"/>
    <property type="match status" value="1"/>
</dbReference>
<feature type="binding site" evidence="8">
    <location>
        <position position="203"/>
    </location>
    <ligand>
        <name>Zn(2+)</name>
        <dbReference type="ChEBI" id="CHEBI:29105"/>
        <label>2</label>
    </ligand>
</feature>
<dbReference type="GO" id="GO:0006508">
    <property type="term" value="P:proteolysis"/>
    <property type="evidence" value="ECO:0007669"/>
    <property type="project" value="UniProtKB-KW"/>
</dbReference>
<keyword evidence="4 8" id="KW-0479">Metal-binding</keyword>
<dbReference type="Gene3D" id="2.40.30.40">
    <property type="entry name" value="Peptidase M42, domain 2"/>
    <property type="match status" value="1"/>
</dbReference>
<feature type="binding site" evidence="8">
    <location>
        <position position="254"/>
    </location>
    <ligand>
        <name>Zn(2+)</name>
        <dbReference type="ChEBI" id="CHEBI:29105"/>
        <label>1</label>
    </ligand>
</feature>
<dbReference type="PANTHER" id="PTHR32481">
    <property type="entry name" value="AMINOPEPTIDASE"/>
    <property type="match status" value="1"/>
</dbReference>
<evidence type="ECO:0000256" key="7">
    <source>
        <dbReference type="PIRSR" id="PIRSR001123-1"/>
    </source>
</evidence>
<keyword evidence="2" id="KW-0031">Aminopeptidase</keyword>
<dbReference type="GO" id="GO:0046872">
    <property type="term" value="F:metal ion binding"/>
    <property type="evidence" value="ECO:0007669"/>
    <property type="project" value="UniProtKB-UniRule"/>
</dbReference>
<evidence type="ECO:0000256" key="3">
    <source>
        <dbReference type="ARBA" id="ARBA00022670"/>
    </source>
</evidence>
<dbReference type="SUPFAM" id="SSF53187">
    <property type="entry name" value="Zn-dependent exopeptidases"/>
    <property type="match status" value="1"/>
</dbReference>
<sequence>MEHTDQTLDAFLEKLKEHSSGSSGMSPNQKLDSDLFRYSAAPGISGREAAPACLVRGQVEELGYTLTEDPLGNLCYHKGEPDPLRPRLMISAHLDEVGLMATYLEEDGMVRFTCVGGIDARVLPGRAVYLPRSHCYGVIGVKPIHLVDSAQRGKAVSVEDLVLDLGADSKEETQTLVQPGDQIVFDCRGWTEQGSLVRGKALDDRAGCVILMQLMEQLNDSNITFCFLTQEEVGCRGAKAAAERIRPDYSIVLEATTAADLPEVPEQKQVCQLGKGAVVGFMDRSTIYSRNLYQTAFELAQRQNIPIQTKTMVAGGNDAGAIHTAAGGIQTLAISVPCRYLHSPSCVIDPKDAYAVRDLAKVLAKEMVSGRLSREWDGQEIF</sequence>
<organism evidence="9 10">
    <name type="scientific">Candidatus Egerieicola faecale</name>
    <dbReference type="NCBI Taxonomy" id="2840774"/>
    <lineage>
        <taxon>Bacteria</taxon>
        <taxon>Bacillati</taxon>
        <taxon>Bacillota</taxon>
        <taxon>Clostridia</taxon>
        <taxon>Eubacteriales</taxon>
        <taxon>Oscillospiraceae</taxon>
        <taxon>Oscillospiraceae incertae sedis</taxon>
        <taxon>Candidatus Egerieicola</taxon>
    </lineage>
</organism>
<reference evidence="9" key="1">
    <citation type="submission" date="2020-10" db="EMBL/GenBank/DDBJ databases">
        <authorList>
            <person name="Gilroy R."/>
        </authorList>
    </citation>
    <scope>NUCLEOTIDE SEQUENCE</scope>
    <source>
        <strain evidence="9">4509</strain>
    </source>
</reference>
<feature type="active site" description="Proton acceptor" evidence="7">
    <location>
        <position position="231"/>
    </location>
</feature>
<evidence type="ECO:0000256" key="4">
    <source>
        <dbReference type="ARBA" id="ARBA00022723"/>
    </source>
</evidence>
<evidence type="ECO:0000313" key="9">
    <source>
        <dbReference type="EMBL" id="HIU41465.1"/>
    </source>
</evidence>
<dbReference type="EMBL" id="DVMX01000053">
    <property type="protein sequence ID" value="HIU41465.1"/>
    <property type="molecule type" value="Genomic_DNA"/>
</dbReference>
<proteinExistence type="inferred from homology"/>
<dbReference type="PANTHER" id="PTHR32481:SF5">
    <property type="entry name" value="ENDOGLUCANASE"/>
    <property type="match status" value="1"/>
</dbReference>
<keyword evidence="5" id="KW-0378">Hydrolase</keyword>
<feature type="binding site" evidence="8">
    <location>
        <position position="203"/>
    </location>
    <ligand>
        <name>Zn(2+)</name>
        <dbReference type="ChEBI" id="CHEBI:29105"/>
        <label>1</label>
    </ligand>
</feature>
<dbReference type="InterPro" id="IPR051464">
    <property type="entry name" value="Peptidase_M42_aminopept"/>
</dbReference>
<evidence type="ECO:0000256" key="1">
    <source>
        <dbReference type="ARBA" id="ARBA00006272"/>
    </source>
</evidence>
<evidence type="ECO:0000256" key="6">
    <source>
        <dbReference type="PIRNR" id="PIRNR001123"/>
    </source>
</evidence>
<comment type="cofactor">
    <cofactor evidence="8">
        <name>a divalent metal cation</name>
        <dbReference type="ChEBI" id="CHEBI:60240"/>
    </cofactor>
    <text evidence="8">Binds 2 divalent metal cations per subunit.</text>
</comment>
<reference evidence="9" key="2">
    <citation type="journal article" date="2021" name="PeerJ">
        <title>Extensive microbial diversity within the chicken gut microbiome revealed by metagenomics and culture.</title>
        <authorList>
            <person name="Gilroy R."/>
            <person name="Ravi A."/>
            <person name="Getino M."/>
            <person name="Pursley I."/>
            <person name="Horton D.L."/>
            <person name="Alikhan N.F."/>
            <person name="Baker D."/>
            <person name="Gharbi K."/>
            <person name="Hall N."/>
            <person name="Watson M."/>
            <person name="Adriaenssens E.M."/>
            <person name="Foster-Nyarko E."/>
            <person name="Jarju S."/>
            <person name="Secka A."/>
            <person name="Antonio M."/>
            <person name="Oren A."/>
            <person name="Chaudhuri R.R."/>
            <person name="La Ragione R."/>
            <person name="Hildebrand F."/>
            <person name="Pallen M.J."/>
        </authorList>
    </citation>
    <scope>NUCLEOTIDE SEQUENCE</scope>
    <source>
        <strain evidence="9">4509</strain>
    </source>
</reference>
<evidence type="ECO:0000256" key="2">
    <source>
        <dbReference type="ARBA" id="ARBA00022438"/>
    </source>
</evidence>
<dbReference type="Gene3D" id="3.40.630.10">
    <property type="entry name" value="Zn peptidases"/>
    <property type="match status" value="1"/>
</dbReference>
<accession>A0A9D1IPI9</accession>
<dbReference type="InterPro" id="IPR008007">
    <property type="entry name" value="Peptidase_M42"/>
</dbReference>
<comment type="caution">
    <text evidence="9">The sequence shown here is derived from an EMBL/GenBank/DDBJ whole genome shotgun (WGS) entry which is preliminary data.</text>
</comment>
<dbReference type="GO" id="GO:0004177">
    <property type="term" value="F:aminopeptidase activity"/>
    <property type="evidence" value="ECO:0007669"/>
    <property type="project" value="UniProtKB-UniRule"/>
</dbReference>
<dbReference type="Pfam" id="PF05343">
    <property type="entry name" value="Peptidase_M42"/>
    <property type="match status" value="1"/>
</dbReference>